<dbReference type="Gene3D" id="3.40.30.10">
    <property type="entry name" value="Glutaredoxin"/>
    <property type="match status" value="1"/>
</dbReference>
<name>A0AAI9SXC9_9ASCO</name>
<reference evidence="1" key="1">
    <citation type="journal article" date="2022" name="DNA Res.">
        <title>Genome analysis of five recently described species of the CUG-Ser clade uncovers Candida theae as a new hybrid lineage with pathogenic potential in the Candida parapsilosis species complex.</title>
        <authorList>
            <person name="Mixao V."/>
            <person name="Del Olmo V."/>
            <person name="Hegedusova E."/>
            <person name="Saus E."/>
            <person name="Pryszcz L."/>
            <person name="Cillingova A."/>
            <person name="Nosek J."/>
            <person name="Gabaldon T."/>
        </authorList>
    </citation>
    <scope>NUCLEOTIDE SEQUENCE</scope>
    <source>
        <strain evidence="1">CBS 10844</strain>
    </source>
</reference>
<proteinExistence type="predicted"/>
<protein>
    <submittedName>
        <fullName evidence="1">Uncharacterized protein</fullName>
    </submittedName>
</protein>
<dbReference type="RefSeq" id="XP_049180345.1">
    <property type="nucleotide sequence ID" value="XM_049323842.1"/>
</dbReference>
<sequence>MLKNIIKYLKPNSTTTSTGISTAVTNVVPPILITMYHNKNSTTSQSLLNKLNSYTNPVTTNVKFQIDLKTNQQLSVEDYDFIMEHLDIHPENKSIMLRLLLQSDQPGATRKQLLQQFELHEQLQDYNNLIKVSSTNNKQPQLPLIIDYRNKLIANDASSFNRIMANYLRCGIQNIAIEQVC</sequence>
<accession>A0AAI9SXC9</accession>
<evidence type="ECO:0000313" key="2">
    <source>
        <dbReference type="Proteomes" id="UP001202479"/>
    </source>
</evidence>
<dbReference type="SUPFAM" id="SSF52833">
    <property type="entry name" value="Thioredoxin-like"/>
    <property type="match status" value="1"/>
</dbReference>
<dbReference type="Proteomes" id="UP001202479">
    <property type="component" value="Unassembled WGS sequence"/>
</dbReference>
<dbReference type="Pfam" id="PF07955">
    <property type="entry name" value="DUF1687"/>
    <property type="match status" value="1"/>
</dbReference>
<dbReference type="EMBL" id="JAHUZD010000092">
    <property type="protein sequence ID" value="KAI3404600.2"/>
    <property type="molecule type" value="Genomic_DNA"/>
</dbReference>
<dbReference type="AlphaFoldDB" id="A0AAI9SXC9"/>
<dbReference type="InterPro" id="IPR036249">
    <property type="entry name" value="Thioredoxin-like_sf"/>
</dbReference>
<evidence type="ECO:0000313" key="1">
    <source>
        <dbReference type="EMBL" id="KAI3404600.2"/>
    </source>
</evidence>
<dbReference type="InterPro" id="IPR012882">
    <property type="entry name" value="Fmp46"/>
</dbReference>
<keyword evidence="2" id="KW-1185">Reference proteome</keyword>
<organism evidence="1 2">
    <name type="scientific">Candida oxycetoniae</name>
    <dbReference type="NCBI Taxonomy" id="497107"/>
    <lineage>
        <taxon>Eukaryota</taxon>
        <taxon>Fungi</taxon>
        <taxon>Dikarya</taxon>
        <taxon>Ascomycota</taxon>
        <taxon>Saccharomycotina</taxon>
        <taxon>Pichiomycetes</taxon>
        <taxon>Debaryomycetaceae</taxon>
        <taxon>Candida/Lodderomyces clade</taxon>
        <taxon>Candida</taxon>
    </lineage>
</organism>
<comment type="caution">
    <text evidence="1">The sequence shown here is derived from an EMBL/GenBank/DDBJ whole genome shotgun (WGS) entry which is preliminary data.</text>
</comment>
<dbReference type="GeneID" id="73380212"/>
<gene>
    <name evidence="1" type="ORF">KGF56_002595</name>
</gene>